<dbReference type="Proteomes" id="UP001159641">
    <property type="component" value="Unassembled WGS sequence"/>
</dbReference>
<organism evidence="14 15">
    <name type="scientific">Eschrichtius robustus</name>
    <name type="common">California gray whale</name>
    <name type="synonym">Eschrichtius gibbosus</name>
    <dbReference type="NCBI Taxonomy" id="9764"/>
    <lineage>
        <taxon>Eukaryota</taxon>
        <taxon>Metazoa</taxon>
        <taxon>Chordata</taxon>
        <taxon>Craniata</taxon>
        <taxon>Vertebrata</taxon>
        <taxon>Euteleostomi</taxon>
        <taxon>Mammalia</taxon>
        <taxon>Eutheria</taxon>
        <taxon>Laurasiatheria</taxon>
        <taxon>Artiodactyla</taxon>
        <taxon>Whippomorpha</taxon>
        <taxon>Cetacea</taxon>
        <taxon>Mysticeti</taxon>
        <taxon>Eschrichtiidae</taxon>
        <taxon>Eschrichtius</taxon>
    </lineage>
</organism>
<evidence type="ECO:0000256" key="11">
    <source>
        <dbReference type="ARBA" id="ARBA00023136"/>
    </source>
</evidence>
<dbReference type="InterPro" id="IPR040230">
    <property type="entry name" value="TIKI1/2-like"/>
</dbReference>
<dbReference type="GO" id="GO:0006508">
    <property type="term" value="P:proteolysis"/>
    <property type="evidence" value="ECO:0007669"/>
    <property type="project" value="UniProtKB-KW"/>
</dbReference>
<keyword evidence="6 13" id="KW-0479">Metal-binding</keyword>
<evidence type="ECO:0000256" key="6">
    <source>
        <dbReference type="ARBA" id="ARBA00022723"/>
    </source>
</evidence>
<comment type="similarity">
    <text evidence="3 13">Belongs to the TIKI family.</text>
</comment>
<keyword evidence="5" id="KW-0812">Transmembrane</keyword>
<keyword evidence="7 13" id="KW-0732">Signal</keyword>
<evidence type="ECO:0000256" key="8">
    <source>
        <dbReference type="ARBA" id="ARBA00022801"/>
    </source>
</evidence>
<keyword evidence="4 13" id="KW-0645">Protease</keyword>
<comment type="subcellular location">
    <subcellularLocation>
        <location evidence="13">Cell membrane</location>
        <topology evidence="13">Single-pass type I membrane protein</topology>
    </subcellularLocation>
    <subcellularLocation>
        <location evidence="2">Membrane</location>
        <topology evidence="2">Single-pass type I membrane protein</topology>
    </subcellularLocation>
</comment>
<dbReference type="EMBL" id="JAIQCJ010002214">
    <property type="protein sequence ID" value="KAJ8779597.1"/>
    <property type="molecule type" value="Genomic_DNA"/>
</dbReference>
<evidence type="ECO:0000256" key="12">
    <source>
        <dbReference type="ARBA" id="ARBA00023180"/>
    </source>
</evidence>
<protein>
    <recommendedName>
        <fullName evidence="13">Metalloprotease TIKI</fullName>
        <ecNumber evidence="13">3.4.-.-</ecNumber>
    </recommendedName>
    <alternativeName>
        <fullName evidence="13">TRAB domain-containing protein 2</fullName>
    </alternativeName>
</protein>
<reference evidence="14 15" key="1">
    <citation type="submission" date="2022-11" db="EMBL/GenBank/DDBJ databases">
        <title>Whole genome sequence of Eschrichtius robustus ER-17-0199.</title>
        <authorList>
            <person name="Bruniche-Olsen A."/>
            <person name="Black A.N."/>
            <person name="Fields C.J."/>
            <person name="Walden K."/>
            <person name="Dewoody J.A."/>
        </authorList>
    </citation>
    <scope>NUCLEOTIDE SEQUENCE [LARGE SCALE GENOMIC DNA]</scope>
    <source>
        <strain evidence="14">ER-17-0199</strain>
        <tissue evidence="14">Blubber</tissue>
    </source>
</reference>
<keyword evidence="9" id="KW-1133">Transmembrane helix</keyword>
<dbReference type="PANTHER" id="PTHR31120">
    <property type="entry name" value="METALLOPROTEASE TIKI"/>
    <property type="match status" value="1"/>
</dbReference>
<gene>
    <name evidence="14" type="ORF">J1605_012481</name>
</gene>
<dbReference type="Pfam" id="PF01963">
    <property type="entry name" value="TraB_PrgY_gumN"/>
    <property type="match status" value="1"/>
</dbReference>
<comment type="function">
    <text evidence="13">Metalloprotease that acts as a negative regulator of the Wnt signaling pathway by mediating the cleavage of the N-terminal residues of a subset of Wnt proteins. Following cleavage, Wnt proteins become oxidized and form large disulfide-bond oligomers, leading to their inactivation.</text>
</comment>
<keyword evidence="8 13" id="KW-0378">Hydrolase</keyword>
<keyword evidence="13" id="KW-0879">Wnt signaling pathway</keyword>
<keyword evidence="13" id="KW-1003">Cell membrane</keyword>
<dbReference type="InterPro" id="IPR002816">
    <property type="entry name" value="TraB/PrgY/GumN_fam"/>
</dbReference>
<evidence type="ECO:0000313" key="14">
    <source>
        <dbReference type="EMBL" id="KAJ8779597.1"/>
    </source>
</evidence>
<evidence type="ECO:0000256" key="1">
    <source>
        <dbReference type="ARBA" id="ARBA00001941"/>
    </source>
</evidence>
<accession>A0AB34GH43</accession>
<dbReference type="PANTHER" id="PTHR31120:SF8">
    <property type="entry name" value="METALLOPROTEASE TIKI2"/>
    <property type="match status" value="1"/>
</dbReference>
<comment type="cofactor">
    <cofactor evidence="1">
        <name>Co(2+)</name>
        <dbReference type="ChEBI" id="CHEBI:48828"/>
    </cofactor>
</comment>
<keyword evidence="12" id="KW-0325">Glycoprotein</keyword>
<proteinExistence type="inferred from homology"/>
<evidence type="ECO:0000313" key="15">
    <source>
        <dbReference type="Proteomes" id="UP001159641"/>
    </source>
</evidence>
<evidence type="ECO:0000256" key="10">
    <source>
        <dbReference type="ARBA" id="ARBA00023049"/>
    </source>
</evidence>
<comment type="cofactor">
    <cofactor evidence="13">
        <name>Mn(2+)</name>
        <dbReference type="ChEBI" id="CHEBI:29035"/>
    </cofactor>
    <cofactor evidence="13">
        <name>Co(2+)</name>
        <dbReference type="ChEBI" id="CHEBI:48828"/>
    </cofactor>
    <text evidence="13">Divalent metal cations. Mn(2+) or Co(2+).</text>
</comment>
<dbReference type="GO" id="GO:0004222">
    <property type="term" value="F:metalloendopeptidase activity"/>
    <property type="evidence" value="ECO:0007669"/>
    <property type="project" value="UniProtKB-UniRule"/>
</dbReference>
<name>A0AB34GH43_ESCRO</name>
<evidence type="ECO:0000256" key="9">
    <source>
        <dbReference type="ARBA" id="ARBA00022989"/>
    </source>
</evidence>
<dbReference type="GO" id="GO:0017147">
    <property type="term" value="F:Wnt-protein binding"/>
    <property type="evidence" value="ECO:0007669"/>
    <property type="project" value="TreeGrafter"/>
</dbReference>
<evidence type="ECO:0000256" key="7">
    <source>
        <dbReference type="ARBA" id="ARBA00022729"/>
    </source>
</evidence>
<evidence type="ECO:0000256" key="4">
    <source>
        <dbReference type="ARBA" id="ARBA00022670"/>
    </source>
</evidence>
<dbReference type="EC" id="3.4.-.-" evidence="13"/>
<dbReference type="GO" id="GO:0016055">
    <property type="term" value="P:Wnt signaling pathway"/>
    <property type="evidence" value="ECO:0007669"/>
    <property type="project" value="UniProtKB-KW"/>
</dbReference>
<dbReference type="GO" id="GO:0030178">
    <property type="term" value="P:negative regulation of Wnt signaling pathway"/>
    <property type="evidence" value="ECO:0007669"/>
    <property type="project" value="UniProtKB-UniRule"/>
</dbReference>
<evidence type="ECO:0000256" key="5">
    <source>
        <dbReference type="ARBA" id="ARBA00022692"/>
    </source>
</evidence>
<dbReference type="GO" id="GO:0005886">
    <property type="term" value="C:plasma membrane"/>
    <property type="evidence" value="ECO:0007669"/>
    <property type="project" value="UniProtKB-SubCell"/>
</dbReference>
<evidence type="ECO:0000256" key="2">
    <source>
        <dbReference type="ARBA" id="ARBA00004479"/>
    </source>
</evidence>
<sequence length="215" mass="24195">MFEDVFKFQAYTQQTLRASSWPASTSHCLLRSIPSRPAAIDTLRQVAADWISGVVARTWKPGEGPEVLFALNQTLLQHESVRAGSLQAPYTTEDLIKHYNCGDLNAVIFNHDTSQLPNFINTTLPPHEQVTAQEIDSYFRQELIYKRNERMGKRVMTLLQENEDKICFFAFGAALSTAEAYGRASERQDLWDSLYKTTPAAGRRLLGSRCSCATA</sequence>
<dbReference type="AlphaFoldDB" id="A0AB34GH43"/>
<dbReference type="GO" id="GO:0046872">
    <property type="term" value="F:metal ion binding"/>
    <property type="evidence" value="ECO:0007669"/>
    <property type="project" value="UniProtKB-UniRule"/>
</dbReference>
<evidence type="ECO:0000256" key="13">
    <source>
        <dbReference type="RuleBase" id="RU369069"/>
    </source>
</evidence>
<keyword evidence="15" id="KW-1185">Reference proteome</keyword>
<comment type="caution">
    <text evidence="14">The sequence shown here is derived from an EMBL/GenBank/DDBJ whole genome shotgun (WGS) entry which is preliminary data.</text>
</comment>
<keyword evidence="11" id="KW-0472">Membrane</keyword>
<evidence type="ECO:0000256" key="3">
    <source>
        <dbReference type="ARBA" id="ARBA00008261"/>
    </source>
</evidence>
<dbReference type="GO" id="GO:0031090">
    <property type="term" value="C:organelle membrane"/>
    <property type="evidence" value="ECO:0007669"/>
    <property type="project" value="TreeGrafter"/>
</dbReference>
<keyword evidence="10 13" id="KW-0482">Metalloprotease</keyword>